<accession>A0ABU1YC81</accession>
<evidence type="ECO:0000313" key="2">
    <source>
        <dbReference type="EMBL" id="MDR7211844.1"/>
    </source>
</evidence>
<reference evidence="2 3" key="1">
    <citation type="submission" date="2023-07" db="EMBL/GenBank/DDBJ databases">
        <title>Sorghum-associated microbial communities from plants grown in Nebraska, USA.</title>
        <authorList>
            <person name="Schachtman D."/>
        </authorList>
    </citation>
    <scope>NUCLEOTIDE SEQUENCE [LARGE SCALE GENOMIC DNA]</scope>
    <source>
        <strain evidence="2 3">4129</strain>
    </source>
</reference>
<organism evidence="2 3">
    <name type="scientific">Flavobacterium piscis</name>
    <dbReference type="NCBI Taxonomy" id="1114874"/>
    <lineage>
        <taxon>Bacteria</taxon>
        <taxon>Pseudomonadati</taxon>
        <taxon>Bacteroidota</taxon>
        <taxon>Flavobacteriia</taxon>
        <taxon>Flavobacteriales</taxon>
        <taxon>Flavobacteriaceae</taxon>
        <taxon>Flavobacterium</taxon>
    </lineage>
</organism>
<dbReference type="EMBL" id="JAVDWQ010000016">
    <property type="protein sequence ID" value="MDR7211844.1"/>
    <property type="molecule type" value="Genomic_DNA"/>
</dbReference>
<name>A0ABU1YC81_9FLAO</name>
<evidence type="ECO:0008006" key="4">
    <source>
        <dbReference type="Google" id="ProtNLM"/>
    </source>
</evidence>
<evidence type="ECO:0000256" key="1">
    <source>
        <dbReference type="SAM" id="MobiDB-lite"/>
    </source>
</evidence>
<proteinExistence type="predicted"/>
<protein>
    <recommendedName>
        <fullName evidence="4">Bacteriocin-type signal sequence-containing protein</fullName>
    </recommendedName>
</protein>
<feature type="compositionally biased region" description="Polar residues" evidence="1">
    <location>
        <begin position="42"/>
        <end position="65"/>
    </location>
</feature>
<sequence>MKKQLNKVPKLKEQNGTLSGGFASLNEFQMNKIKGGKAPADGNSSCNNPGDCTKTDNGVCTNGTC</sequence>
<evidence type="ECO:0000313" key="3">
    <source>
        <dbReference type="Proteomes" id="UP001269081"/>
    </source>
</evidence>
<comment type="caution">
    <text evidence="2">The sequence shown here is derived from an EMBL/GenBank/DDBJ whole genome shotgun (WGS) entry which is preliminary data.</text>
</comment>
<dbReference type="RefSeq" id="WP_310283237.1">
    <property type="nucleotide sequence ID" value="NZ_JAVDWQ010000016.1"/>
</dbReference>
<dbReference type="Proteomes" id="UP001269081">
    <property type="component" value="Unassembled WGS sequence"/>
</dbReference>
<keyword evidence="3" id="KW-1185">Reference proteome</keyword>
<feature type="region of interest" description="Disordered" evidence="1">
    <location>
        <begin position="36"/>
        <end position="65"/>
    </location>
</feature>
<gene>
    <name evidence="2" type="ORF">J2W48_003801</name>
</gene>
<feature type="region of interest" description="Disordered" evidence="1">
    <location>
        <begin position="1"/>
        <end position="21"/>
    </location>
</feature>